<evidence type="ECO:0000313" key="3">
    <source>
        <dbReference type="Proteomes" id="UP000663831"/>
    </source>
</evidence>
<evidence type="ECO:0000313" key="2">
    <source>
        <dbReference type="EMBL" id="CAE6477232.1"/>
    </source>
</evidence>
<dbReference type="AlphaFoldDB" id="A0A8H3CBZ9"/>
<feature type="region of interest" description="Disordered" evidence="1">
    <location>
        <begin position="111"/>
        <end position="187"/>
    </location>
</feature>
<dbReference type="EMBL" id="CAJMWV010003141">
    <property type="protein sequence ID" value="CAE6477232.1"/>
    <property type="molecule type" value="Genomic_DNA"/>
</dbReference>
<feature type="compositionally biased region" description="Basic and acidic residues" evidence="1">
    <location>
        <begin position="318"/>
        <end position="341"/>
    </location>
</feature>
<sequence>MSSPPDTPKQKKGIRQLLKESSRSRSRSPSQSLPQPDPRAPSATTGLDEGIANLDRGGSLVDSATVTTYYTNISYVDASERVDGAPRIPIIVEPVDPTAVQLASDQEVPLRGDPTAIGIPSKLAPNELPESSNDALERSTTVEDVLVDTELRRAPLSSEHTPRSRGASEPEPVLPTTILPDQGRGSRNPAWNGLRRSLRFLKDSSSLFPQLSLAIESLLSCLDGLEVAVQNRQEFEDLATELTTLSESLRQHMRGSSSMLMSGSTASVAMAIERQAIVIRERPAGVSERGMRGASMDEEELVKHYRKVQSHFRQLQVDKRKHEHMENCQQKLGEHKTRRSEPLLSKLPTTPV</sequence>
<comment type="caution">
    <text evidence="2">The sequence shown here is derived from an EMBL/GenBank/DDBJ whole genome shotgun (WGS) entry which is preliminary data.</text>
</comment>
<proteinExistence type="predicted"/>
<protein>
    <submittedName>
        <fullName evidence="2">Uncharacterized protein</fullName>
    </submittedName>
</protein>
<feature type="region of interest" description="Disordered" evidence="1">
    <location>
        <begin position="318"/>
        <end position="352"/>
    </location>
</feature>
<evidence type="ECO:0000256" key="1">
    <source>
        <dbReference type="SAM" id="MobiDB-lite"/>
    </source>
</evidence>
<organism evidence="2 3">
    <name type="scientific">Rhizoctonia solani</name>
    <dbReference type="NCBI Taxonomy" id="456999"/>
    <lineage>
        <taxon>Eukaryota</taxon>
        <taxon>Fungi</taxon>
        <taxon>Dikarya</taxon>
        <taxon>Basidiomycota</taxon>
        <taxon>Agaricomycotina</taxon>
        <taxon>Agaricomycetes</taxon>
        <taxon>Cantharellales</taxon>
        <taxon>Ceratobasidiaceae</taxon>
        <taxon>Rhizoctonia</taxon>
    </lineage>
</organism>
<feature type="region of interest" description="Disordered" evidence="1">
    <location>
        <begin position="1"/>
        <end position="57"/>
    </location>
</feature>
<reference evidence="2" key="1">
    <citation type="submission" date="2021-01" db="EMBL/GenBank/DDBJ databases">
        <authorList>
            <person name="Kaushik A."/>
        </authorList>
    </citation>
    <scope>NUCLEOTIDE SEQUENCE</scope>
    <source>
        <strain evidence="2">AG3-1AP</strain>
    </source>
</reference>
<accession>A0A8H3CBZ9</accession>
<gene>
    <name evidence="2" type="ORF">RDB_LOCUS94190</name>
</gene>
<name>A0A8H3CBZ9_9AGAM</name>
<dbReference type="Proteomes" id="UP000663831">
    <property type="component" value="Unassembled WGS sequence"/>
</dbReference>